<reference evidence="7" key="1">
    <citation type="journal article" date="2014" name="Front. Microbiol.">
        <title>High frequency of phylogenetically diverse reductive dehalogenase-homologous genes in deep subseafloor sedimentary metagenomes.</title>
        <authorList>
            <person name="Kawai M."/>
            <person name="Futagami T."/>
            <person name="Toyoda A."/>
            <person name="Takaki Y."/>
            <person name="Nishi S."/>
            <person name="Hori S."/>
            <person name="Arai W."/>
            <person name="Tsubouchi T."/>
            <person name="Morono Y."/>
            <person name="Uchiyama I."/>
            <person name="Ito T."/>
            <person name="Fujiyama A."/>
            <person name="Inagaki F."/>
            <person name="Takami H."/>
        </authorList>
    </citation>
    <scope>NUCLEOTIDE SEQUENCE</scope>
    <source>
        <strain evidence="7">Expedition CK06-06</strain>
    </source>
</reference>
<dbReference type="SUPFAM" id="SSF52540">
    <property type="entry name" value="P-loop containing nucleoside triphosphate hydrolases"/>
    <property type="match status" value="1"/>
</dbReference>
<dbReference type="GO" id="GO:0016226">
    <property type="term" value="P:iron-sulfur cluster assembly"/>
    <property type="evidence" value="ECO:0007669"/>
    <property type="project" value="InterPro"/>
</dbReference>
<evidence type="ECO:0000256" key="1">
    <source>
        <dbReference type="ARBA" id="ARBA00022723"/>
    </source>
</evidence>
<feature type="domain" description="MIP18 family-like" evidence="6">
    <location>
        <begin position="12"/>
        <end position="83"/>
    </location>
</feature>
<dbReference type="SUPFAM" id="SSF117916">
    <property type="entry name" value="Fe-S cluster assembly (FSCA) domain-like"/>
    <property type="match status" value="1"/>
</dbReference>
<dbReference type="PROSITE" id="PS01215">
    <property type="entry name" value="MRP"/>
    <property type="match status" value="1"/>
</dbReference>
<dbReference type="InterPro" id="IPR033756">
    <property type="entry name" value="YlxH/NBP35"/>
</dbReference>
<keyword evidence="5" id="KW-0411">Iron-sulfur</keyword>
<comment type="caution">
    <text evidence="7">The sequence shown here is derived from an EMBL/GenBank/DDBJ whole genome shotgun (WGS) entry which is preliminary data.</text>
</comment>
<dbReference type="PANTHER" id="PTHR42961:SF2">
    <property type="entry name" value="IRON-SULFUR PROTEIN NUBPL"/>
    <property type="match status" value="1"/>
</dbReference>
<dbReference type="InterPro" id="IPR027417">
    <property type="entry name" value="P-loop_NTPase"/>
</dbReference>
<proteinExistence type="predicted"/>
<dbReference type="GO" id="GO:0140663">
    <property type="term" value="F:ATP-dependent FeS chaperone activity"/>
    <property type="evidence" value="ECO:0007669"/>
    <property type="project" value="InterPro"/>
</dbReference>
<dbReference type="InterPro" id="IPR002744">
    <property type="entry name" value="MIP18-like"/>
</dbReference>
<dbReference type="InterPro" id="IPR044304">
    <property type="entry name" value="NUBPL-like"/>
</dbReference>
<evidence type="ECO:0000256" key="4">
    <source>
        <dbReference type="ARBA" id="ARBA00023004"/>
    </source>
</evidence>
<sequence>MSVSDSPAHPTEEAVLEALGTIRDPDLGNDIVTLGFVKDVKIEGRKVAFTIELTTPACPVKEQFREQAHDAVMALDGVEEVEVSLTADTARQLVEQKNPIPGVRYSIAVASGKGGVGKSTVAANLALALAKDGAEVGLMDADIYGPSMPIMFGVKDRPQVTADNMIIPIEKYGIKIMSIGFIADERMPVIWRGPLVGKMVQEFLGSVEWGELDYLIVDLPPGTGDAQLT</sequence>
<dbReference type="Gene3D" id="3.40.50.300">
    <property type="entry name" value="P-loop containing nucleotide triphosphate hydrolases"/>
    <property type="match status" value="1"/>
</dbReference>
<dbReference type="GO" id="GO:0051539">
    <property type="term" value="F:4 iron, 4 sulfur cluster binding"/>
    <property type="evidence" value="ECO:0007669"/>
    <property type="project" value="TreeGrafter"/>
</dbReference>
<dbReference type="Gene3D" id="3.30.300.130">
    <property type="entry name" value="Fe-S cluster assembly (FSCA)"/>
    <property type="match status" value="1"/>
</dbReference>
<evidence type="ECO:0000256" key="3">
    <source>
        <dbReference type="ARBA" id="ARBA00022840"/>
    </source>
</evidence>
<keyword evidence="2" id="KW-0547">Nucleotide-binding</keyword>
<dbReference type="Pfam" id="PF01883">
    <property type="entry name" value="FeS_assembly_P"/>
    <property type="match status" value="1"/>
</dbReference>
<feature type="non-terminal residue" evidence="7">
    <location>
        <position position="229"/>
    </location>
</feature>
<accession>X0XIU8</accession>
<gene>
    <name evidence="7" type="ORF">S01H1_55388</name>
</gene>
<dbReference type="InterPro" id="IPR034904">
    <property type="entry name" value="FSCA_dom_sf"/>
</dbReference>
<keyword evidence="4" id="KW-0408">Iron</keyword>
<keyword evidence="1" id="KW-0479">Metal-binding</keyword>
<dbReference type="CDD" id="cd02037">
    <property type="entry name" value="Mrp_NBP35"/>
    <property type="match status" value="1"/>
</dbReference>
<dbReference type="AlphaFoldDB" id="X0XIU8"/>
<dbReference type="InterPro" id="IPR000808">
    <property type="entry name" value="Mrp-like_CS"/>
</dbReference>
<dbReference type="GO" id="GO:0005524">
    <property type="term" value="F:ATP binding"/>
    <property type="evidence" value="ECO:0007669"/>
    <property type="project" value="UniProtKB-KW"/>
</dbReference>
<evidence type="ECO:0000256" key="5">
    <source>
        <dbReference type="ARBA" id="ARBA00023014"/>
    </source>
</evidence>
<dbReference type="InterPro" id="IPR019591">
    <property type="entry name" value="Mrp/NBP35_ATP-bd"/>
</dbReference>
<evidence type="ECO:0000259" key="6">
    <source>
        <dbReference type="Pfam" id="PF01883"/>
    </source>
</evidence>
<dbReference type="PANTHER" id="PTHR42961">
    <property type="entry name" value="IRON-SULFUR PROTEIN NUBPL"/>
    <property type="match status" value="1"/>
</dbReference>
<name>X0XIU8_9ZZZZ</name>
<organism evidence="7">
    <name type="scientific">marine sediment metagenome</name>
    <dbReference type="NCBI Taxonomy" id="412755"/>
    <lineage>
        <taxon>unclassified sequences</taxon>
        <taxon>metagenomes</taxon>
        <taxon>ecological metagenomes</taxon>
    </lineage>
</organism>
<protein>
    <recommendedName>
        <fullName evidence="6">MIP18 family-like domain-containing protein</fullName>
    </recommendedName>
</protein>
<dbReference type="GO" id="GO:0046872">
    <property type="term" value="F:metal ion binding"/>
    <property type="evidence" value="ECO:0007669"/>
    <property type="project" value="UniProtKB-KW"/>
</dbReference>
<keyword evidence="3" id="KW-0067">ATP-binding</keyword>
<evidence type="ECO:0000313" key="7">
    <source>
        <dbReference type="EMBL" id="GAG24896.1"/>
    </source>
</evidence>
<evidence type="ECO:0000256" key="2">
    <source>
        <dbReference type="ARBA" id="ARBA00022741"/>
    </source>
</evidence>
<dbReference type="EMBL" id="BARS01036000">
    <property type="protein sequence ID" value="GAG24896.1"/>
    <property type="molecule type" value="Genomic_DNA"/>
</dbReference>
<dbReference type="Pfam" id="PF10609">
    <property type="entry name" value="ParA"/>
    <property type="match status" value="1"/>
</dbReference>